<proteinExistence type="predicted"/>
<accession>A0A9K3IQ56</accession>
<gene>
    <name evidence="2" type="ORF">HanXRQr2_Chr06g0241901</name>
</gene>
<feature type="region of interest" description="Disordered" evidence="1">
    <location>
        <begin position="34"/>
        <end position="55"/>
    </location>
</feature>
<sequence>MHITPLQFFSGELLGLQPHASTRQFPLNLLRRRHPRHRHCRQSRRSSALTPPHQPLFAPFARGGAMALIGGLRLR</sequence>
<keyword evidence="3" id="KW-1185">Reference proteome</keyword>
<evidence type="ECO:0000256" key="1">
    <source>
        <dbReference type="SAM" id="MobiDB-lite"/>
    </source>
</evidence>
<organism evidence="2 3">
    <name type="scientific">Helianthus annuus</name>
    <name type="common">Common sunflower</name>
    <dbReference type="NCBI Taxonomy" id="4232"/>
    <lineage>
        <taxon>Eukaryota</taxon>
        <taxon>Viridiplantae</taxon>
        <taxon>Streptophyta</taxon>
        <taxon>Embryophyta</taxon>
        <taxon>Tracheophyta</taxon>
        <taxon>Spermatophyta</taxon>
        <taxon>Magnoliopsida</taxon>
        <taxon>eudicotyledons</taxon>
        <taxon>Gunneridae</taxon>
        <taxon>Pentapetalae</taxon>
        <taxon>asterids</taxon>
        <taxon>campanulids</taxon>
        <taxon>Asterales</taxon>
        <taxon>Asteraceae</taxon>
        <taxon>Asteroideae</taxon>
        <taxon>Heliantheae alliance</taxon>
        <taxon>Heliantheae</taxon>
        <taxon>Helianthus</taxon>
    </lineage>
</organism>
<dbReference type="EMBL" id="MNCJ02000321">
    <property type="protein sequence ID" value="KAF5800895.1"/>
    <property type="molecule type" value="Genomic_DNA"/>
</dbReference>
<evidence type="ECO:0000313" key="3">
    <source>
        <dbReference type="Proteomes" id="UP000215914"/>
    </source>
</evidence>
<protein>
    <submittedName>
        <fullName evidence="2">Uncharacterized protein</fullName>
    </submittedName>
</protein>
<reference evidence="2" key="1">
    <citation type="journal article" date="2017" name="Nature">
        <title>The sunflower genome provides insights into oil metabolism, flowering and Asterid evolution.</title>
        <authorList>
            <person name="Badouin H."/>
            <person name="Gouzy J."/>
            <person name="Grassa C.J."/>
            <person name="Murat F."/>
            <person name="Staton S.E."/>
            <person name="Cottret L."/>
            <person name="Lelandais-Briere C."/>
            <person name="Owens G.L."/>
            <person name="Carrere S."/>
            <person name="Mayjonade B."/>
            <person name="Legrand L."/>
            <person name="Gill N."/>
            <person name="Kane N.C."/>
            <person name="Bowers J.E."/>
            <person name="Hubner S."/>
            <person name="Bellec A."/>
            <person name="Berard A."/>
            <person name="Berges H."/>
            <person name="Blanchet N."/>
            <person name="Boniface M.C."/>
            <person name="Brunel D."/>
            <person name="Catrice O."/>
            <person name="Chaidir N."/>
            <person name="Claudel C."/>
            <person name="Donnadieu C."/>
            <person name="Faraut T."/>
            <person name="Fievet G."/>
            <person name="Helmstetter N."/>
            <person name="King M."/>
            <person name="Knapp S.J."/>
            <person name="Lai Z."/>
            <person name="Le Paslier M.C."/>
            <person name="Lippi Y."/>
            <person name="Lorenzon L."/>
            <person name="Mandel J.R."/>
            <person name="Marage G."/>
            <person name="Marchand G."/>
            <person name="Marquand E."/>
            <person name="Bret-Mestries E."/>
            <person name="Morien E."/>
            <person name="Nambeesan S."/>
            <person name="Nguyen T."/>
            <person name="Pegot-Espagnet P."/>
            <person name="Pouilly N."/>
            <person name="Raftis F."/>
            <person name="Sallet E."/>
            <person name="Schiex T."/>
            <person name="Thomas J."/>
            <person name="Vandecasteele C."/>
            <person name="Vares D."/>
            <person name="Vear F."/>
            <person name="Vautrin S."/>
            <person name="Crespi M."/>
            <person name="Mangin B."/>
            <person name="Burke J.M."/>
            <person name="Salse J."/>
            <person name="Munos S."/>
            <person name="Vincourt P."/>
            <person name="Rieseberg L.H."/>
            <person name="Langlade N.B."/>
        </authorList>
    </citation>
    <scope>NUCLEOTIDE SEQUENCE</scope>
    <source>
        <tissue evidence="2">Leaves</tissue>
    </source>
</reference>
<comment type="caution">
    <text evidence="2">The sequence shown here is derived from an EMBL/GenBank/DDBJ whole genome shotgun (WGS) entry which is preliminary data.</text>
</comment>
<reference evidence="2" key="2">
    <citation type="submission" date="2020-06" db="EMBL/GenBank/DDBJ databases">
        <title>Helianthus annuus Genome sequencing and assembly Release 2.</title>
        <authorList>
            <person name="Gouzy J."/>
            <person name="Langlade N."/>
            <person name="Munos S."/>
        </authorList>
    </citation>
    <scope>NUCLEOTIDE SEQUENCE</scope>
    <source>
        <tissue evidence="2">Leaves</tissue>
    </source>
</reference>
<name>A0A9K3IQ56_HELAN</name>
<feature type="compositionally biased region" description="Basic residues" evidence="1">
    <location>
        <begin position="34"/>
        <end position="44"/>
    </location>
</feature>
<dbReference type="Proteomes" id="UP000215914">
    <property type="component" value="Unassembled WGS sequence"/>
</dbReference>
<dbReference type="AlphaFoldDB" id="A0A9K3IQ56"/>
<evidence type="ECO:0000313" key="2">
    <source>
        <dbReference type="EMBL" id="KAF5800895.1"/>
    </source>
</evidence>
<dbReference type="Gramene" id="mRNA:HanXRQr2_Chr06g0241901">
    <property type="protein sequence ID" value="CDS:HanXRQr2_Chr06g0241901.1"/>
    <property type="gene ID" value="HanXRQr2_Chr06g0241901"/>
</dbReference>